<dbReference type="EMBL" id="SOSA01000205">
    <property type="protein sequence ID" value="THC94480.1"/>
    <property type="molecule type" value="Genomic_DNA"/>
</dbReference>
<feature type="chain" id="PRO_5036358487" evidence="1">
    <location>
        <begin position="16"/>
        <end position="248"/>
    </location>
</feature>
<keyword evidence="1" id="KW-0732">Signal</keyword>
<evidence type="ECO:0000313" key="3">
    <source>
        <dbReference type="EMBL" id="THC94480.1"/>
    </source>
</evidence>
<protein>
    <submittedName>
        <fullName evidence="3">Uncharacterized protein</fullName>
    </submittedName>
</protein>
<dbReference type="GeneID" id="54327487"/>
<keyword evidence="4" id="KW-1185">Reference proteome</keyword>
<gene>
    <name evidence="2" type="ORF">ATNIH1004_004785</name>
    <name evidence="3" type="ORF">EYZ11_006045</name>
</gene>
<accession>A0A4S3JGV7</accession>
<dbReference type="Proteomes" id="UP000324241">
    <property type="component" value="Unassembled WGS sequence"/>
</dbReference>
<dbReference type="Gene3D" id="2.60.120.200">
    <property type="match status" value="1"/>
</dbReference>
<evidence type="ECO:0000313" key="4">
    <source>
        <dbReference type="Proteomes" id="UP000308092"/>
    </source>
</evidence>
<dbReference type="AlphaFoldDB" id="A0A4S3JGV7"/>
<proteinExistence type="predicted"/>
<dbReference type="Proteomes" id="UP000308092">
    <property type="component" value="Unassembled WGS sequence"/>
</dbReference>
<reference evidence="2 5" key="2">
    <citation type="submission" date="2019-08" db="EMBL/GenBank/DDBJ databases">
        <title>The genome sequence of a newly discovered highly antifungal drug resistant Aspergillus species, Aspergillus tanneri NIH 1004.</title>
        <authorList>
            <person name="Mounaud S."/>
            <person name="Singh I."/>
            <person name="Joardar V."/>
            <person name="Pakala S."/>
            <person name="Pakala S."/>
            <person name="Venepally P."/>
            <person name="Chung J.K."/>
            <person name="Losada L."/>
            <person name="Nierman W.C."/>
        </authorList>
    </citation>
    <scope>NUCLEOTIDE SEQUENCE [LARGE SCALE GENOMIC DNA]</scope>
    <source>
        <strain evidence="2 5">NIH1004</strain>
    </source>
</reference>
<evidence type="ECO:0000313" key="2">
    <source>
        <dbReference type="EMBL" id="KAA8648898.1"/>
    </source>
</evidence>
<evidence type="ECO:0000256" key="1">
    <source>
        <dbReference type="SAM" id="SignalP"/>
    </source>
</evidence>
<feature type="signal peptide" evidence="1">
    <location>
        <begin position="1"/>
        <end position="15"/>
    </location>
</feature>
<dbReference type="VEuPathDB" id="FungiDB:EYZ11_006045"/>
<dbReference type="RefSeq" id="XP_033428259.1">
    <property type="nucleotide sequence ID" value="XM_033569453.1"/>
</dbReference>
<dbReference type="OrthoDB" id="3233795at2759"/>
<name>A0A4S3JGV7_9EURO</name>
<dbReference type="EMBL" id="QUQM01000003">
    <property type="protein sequence ID" value="KAA8648898.1"/>
    <property type="molecule type" value="Genomic_DNA"/>
</dbReference>
<organism evidence="3 4">
    <name type="scientific">Aspergillus tanneri</name>
    <dbReference type="NCBI Taxonomy" id="1220188"/>
    <lineage>
        <taxon>Eukaryota</taxon>
        <taxon>Fungi</taxon>
        <taxon>Dikarya</taxon>
        <taxon>Ascomycota</taxon>
        <taxon>Pezizomycotina</taxon>
        <taxon>Eurotiomycetes</taxon>
        <taxon>Eurotiomycetidae</taxon>
        <taxon>Eurotiales</taxon>
        <taxon>Aspergillaceae</taxon>
        <taxon>Aspergillus</taxon>
        <taxon>Aspergillus subgen. Circumdati</taxon>
    </lineage>
</organism>
<comment type="caution">
    <text evidence="3">The sequence shown here is derived from an EMBL/GenBank/DDBJ whole genome shotgun (WGS) entry which is preliminary data.</text>
</comment>
<evidence type="ECO:0000313" key="5">
    <source>
        <dbReference type="Proteomes" id="UP000324241"/>
    </source>
</evidence>
<reference evidence="3 4" key="1">
    <citation type="submission" date="2019-03" db="EMBL/GenBank/DDBJ databases">
        <title>The genome sequence of a newly discovered highly antifungal drug resistant Aspergillus species, Aspergillus tanneri NIH 1004.</title>
        <authorList>
            <person name="Mounaud S."/>
            <person name="Singh I."/>
            <person name="Joardar V."/>
            <person name="Pakala S."/>
            <person name="Pakala S."/>
            <person name="Venepally P."/>
            <person name="Hoover J."/>
            <person name="Nierman W."/>
            <person name="Chung J."/>
            <person name="Losada L."/>
        </authorList>
    </citation>
    <scope>NUCLEOTIDE SEQUENCE [LARGE SCALE GENOMIC DNA]</scope>
    <source>
        <strain evidence="3 4">NIH1004</strain>
    </source>
</reference>
<sequence length="248" mass="27471">MKLLLLAPLLSLVQGKLLLDFNAARGDNPSVLGGVNLEAAKGDKRHGNTPELYIKMDKDPKGVPALHFHRDKGYIRTEYHAMRGKTKKDSTYYIGYNVMLGEVPNGLCIFQFKEFKANNQHDGGANIPLDLEIKKGTLNFAYQAKFGVDMENLWSIKPKANTPMHIGLGINTSEDGWVELYFDGKKQTLKNGKTRMSANTFPGKTEPKFGMYHGEEVAVDSYVYAVQIGTELKDILESAGLGNSTGRL</sequence>